<dbReference type="SUPFAM" id="SSF50998">
    <property type="entry name" value="Quinoprotein alcohol dehydrogenase-like"/>
    <property type="match status" value="2"/>
</dbReference>
<protein>
    <recommendedName>
        <fullName evidence="3">Pyrrolo-quinoline quinone repeat domain-containing protein</fullName>
    </recommendedName>
</protein>
<feature type="signal peptide" evidence="2">
    <location>
        <begin position="1"/>
        <end position="23"/>
    </location>
</feature>
<dbReference type="AlphaFoldDB" id="A0A345XU02"/>
<dbReference type="InterPro" id="IPR015943">
    <property type="entry name" value="WD40/YVTN_repeat-like_dom_sf"/>
</dbReference>
<dbReference type="SMART" id="SM00564">
    <property type="entry name" value="PQQ"/>
    <property type="match status" value="5"/>
</dbReference>
<keyword evidence="5" id="KW-1185">Reference proteome</keyword>
<dbReference type="PANTHER" id="PTHR34512:SF30">
    <property type="entry name" value="OUTER MEMBRANE PROTEIN ASSEMBLY FACTOR BAMB"/>
    <property type="match status" value="1"/>
</dbReference>
<organism evidence="4 5">
    <name type="scientific">Streptomyces armeniacus</name>
    <dbReference type="NCBI Taxonomy" id="83291"/>
    <lineage>
        <taxon>Bacteria</taxon>
        <taxon>Bacillati</taxon>
        <taxon>Actinomycetota</taxon>
        <taxon>Actinomycetes</taxon>
        <taxon>Kitasatosporales</taxon>
        <taxon>Streptomycetaceae</taxon>
        <taxon>Streptomyces</taxon>
    </lineage>
</organism>
<evidence type="ECO:0000313" key="4">
    <source>
        <dbReference type="EMBL" id="AXK35118.1"/>
    </source>
</evidence>
<dbReference type="EMBL" id="CP031320">
    <property type="protein sequence ID" value="AXK35118.1"/>
    <property type="molecule type" value="Genomic_DNA"/>
</dbReference>
<dbReference type="InterPro" id="IPR018391">
    <property type="entry name" value="PQQ_b-propeller_rpt"/>
</dbReference>
<evidence type="ECO:0000256" key="2">
    <source>
        <dbReference type="SAM" id="SignalP"/>
    </source>
</evidence>
<feature type="chain" id="PRO_5016905284" description="Pyrrolo-quinoline quinone repeat domain-containing protein" evidence="2">
    <location>
        <begin position="24"/>
        <end position="849"/>
    </location>
</feature>
<sequence>MGIRGAARVRRVVLSAAVGAVLAATGCTGQDDGGQSDEENTGKAVALSEAQVWSGESALGVESAEGVAFRGDDAVVLGRDGELGVVDADSGTPRWRRNDGDLAAEARLRFRLGDDKKHTVLDGGTPGNTAGMDGRPLITGEGERWSVLARYRGEDGRGVVALSGDDGRPRWRTELPAQDGGDSHSTPGDDIRLLAADARTALVAVAPEDSTEVVTYALDAADGRVLWKREGAWVYDFAGGDTVLGERPAAGDFDPSSGQRDERGWVMALDARSGKEKWSLKTAHPGYRLRGAVEGRAVVAAQDGPSEPAALVLDTTTGRKTSGLKYGKYTCREDAGARLLACAAAADKGLLTLRAGKGGKPVQSTVSSEELLSVDAVHAERVYLEGGLVTGLSGKTRREGLPGRTLAVSDRHAAFETGDGGTGGTGPLKVFRVSAGGEAPDEPEGPGKASVRPLSFTEEPEWTVTSATGSETRVNGPEKDRLELREVSDVRLVGDVLVYSGGTRQVGYAGGRLAGLDAATGKLRWTVDGDDLGEGHHLLPVPDAAGDHRMPVVATGGSHVLVSYYPGTGRDGVAAVSVKDGSVAWKRDVAGGDGGTVRAADAHSYAVESSTTGGGDENKTWDYTVRVYDLKSGELTATRKGVREPHLYDGTVVASVQQPKSRDANTDVVAFTAKTGKEKWRLGDRYRDPAVVHVAGGAAVITHAAGTAVVGTATGRELARTPGQAAGCHGDGPLIVCQAGLQSTGLHPVTVELTKSASRVSAKVRGLPSLTGPASYTAVDDRFFRRAGTSAGEAEPVATVDARGRKAAGELPGLPVALDDDRVCLMDGKLTPYGSPWSGNHEVTVHRRG</sequence>
<accession>A0A345XU02</accession>
<gene>
    <name evidence="4" type="ORF">DVA86_23185</name>
</gene>
<dbReference type="PANTHER" id="PTHR34512">
    <property type="entry name" value="CELL SURFACE PROTEIN"/>
    <property type="match status" value="1"/>
</dbReference>
<evidence type="ECO:0000256" key="1">
    <source>
        <dbReference type="SAM" id="MobiDB-lite"/>
    </source>
</evidence>
<feature type="domain" description="Pyrrolo-quinoline quinone repeat" evidence="3">
    <location>
        <begin position="154"/>
        <end position="288"/>
    </location>
</feature>
<dbReference type="KEGG" id="sarm:DVA86_23185"/>
<dbReference type="PROSITE" id="PS51257">
    <property type="entry name" value="PROKAR_LIPOPROTEIN"/>
    <property type="match status" value="1"/>
</dbReference>
<dbReference type="Gene3D" id="2.130.10.10">
    <property type="entry name" value="YVTN repeat-like/Quinoprotein amine dehydrogenase"/>
    <property type="match status" value="2"/>
</dbReference>
<evidence type="ECO:0000313" key="5">
    <source>
        <dbReference type="Proteomes" id="UP000254425"/>
    </source>
</evidence>
<evidence type="ECO:0000259" key="3">
    <source>
        <dbReference type="Pfam" id="PF13360"/>
    </source>
</evidence>
<name>A0A345XU02_9ACTN</name>
<reference evidence="4 5" key="1">
    <citation type="submission" date="2018-07" db="EMBL/GenBank/DDBJ databases">
        <title>Draft genome of the type strain Streptomyces armeniacus ATCC 15676.</title>
        <authorList>
            <person name="Labana P."/>
            <person name="Gosse J.T."/>
            <person name="Boddy C.N."/>
        </authorList>
    </citation>
    <scope>NUCLEOTIDE SEQUENCE [LARGE SCALE GENOMIC DNA]</scope>
    <source>
        <strain evidence="4 5">ATCC 15676</strain>
    </source>
</reference>
<feature type="domain" description="Pyrrolo-quinoline quinone repeat" evidence="3">
    <location>
        <begin position="500"/>
        <end position="606"/>
    </location>
</feature>
<dbReference type="Pfam" id="PF13360">
    <property type="entry name" value="PQQ_2"/>
    <property type="match status" value="2"/>
</dbReference>
<dbReference type="InterPro" id="IPR002372">
    <property type="entry name" value="PQQ_rpt_dom"/>
</dbReference>
<dbReference type="RefSeq" id="WP_208881054.1">
    <property type="nucleotide sequence ID" value="NZ_CP031320.1"/>
</dbReference>
<dbReference type="InterPro" id="IPR011047">
    <property type="entry name" value="Quinoprotein_ADH-like_sf"/>
</dbReference>
<proteinExistence type="predicted"/>
<feature type="region of interest" description="Disordered" evidence="1">
    <location>
        <begin position="163"/>
        <end position="188"/>
    </location>
</feature>
<keyword evidence="2" id="KW-0732">Signal</keyword>
<dbReference type="Proteomes" id="UP000254425">
    <property type="component" value="Chromosome"/>
</dbReference>